<evidence type="ECO:0000256" key="5">
    <source>
        <dbReference type="SAM" id="MobiDB-lite"/>
    </source>
</evidence>
<evidence type="ECO:0000256" key="4">
    <source>
        <dbReference type="PROSITE-ProRule" id="PRU00091"/>
    </source>
</evidence>
<dbReference type="InterPro" id="IPR000306">
    <property type="entry name" value="Znf_FYVE"/>
</dbReference>
<dbReference type="Gene3D" id="3.30.40.10">
    <property type="entry name" value="Zinc/RING finger domain, C3HC4 (zinc finger)"/>
    <property type="match status" value="1"/>
</dbReference>
<evidence type="ECO:0000256" key="1">
    <source>
        <dbReference type="ARBA" id="ARBA00022723"/>
    </source>
</evidence>
<evidence type="ECO:0000259" key="6">
    <source>
        <dbReference type="PROSITE" id="PS50178"/>
    </source>
</evidence>
<evidence type="ECO:0000313" key="7">
    <source>
        <dbReference type="EMBL" id="WAR03179.1"/>
    </source>
</evidence>
<name>A0ABY7E1Y1_MYAAR</name>
<evidence type="ECO:0000256" key="2">
    <source>
        <dbReference type="ARBA" id="ARBA00022771"/>
    </source>
</evidence>
<dbReference type="Proteomes" id="UP001164746">
    <property type="component" value="Chromosome 4"/>
</dbReference>
<gene>
    <name evidence="7" type="ORF">MAR_009737</name>
</gene>
<dbReference type="PROSITE" id="PS50178">
    <property type="entry name" value="ZF_FYVE"/>
    <property type="match status" value="1"/>
</dbReference>
<dbReference type="InterPro" id="IPR013083">
    <property type="entry name" value="Znf_RING/FYVE/PHD"/>
</dbReference>
<evidence type="ECO:0000313" key="8">
    <source>
        <dbReference type="Proteomes" id="UP001164746"/>
    </source>
</evidence>
<dbReference type="InterPro" id="IPR011011">
    <property type="entry name" value="Znf_FYVE_PHD"/>
</dbReference>
<sequence>MAEQEDVQICLEFSRVSFRRSSMPELHTTNAEKTYIRKSSVPEELLSSEELDKDSCENDLHQGKTSSYKRQHEEDNGAGDNILKKKGIFLRKLSFRKKSSKSKRKKTSHDEIPELVTDTDEGQRVEEDVEEFDTRYCFDESEIGQWKVTRLLYVFPGMIKAHYAKKDARPKCMGCGKRFNVKRRPFHCRRCGDVFCQKCVSYKRKLNRLARPDPSGKLRKVCKLCFDEDALTDGCTRSLTPEFERERTVARYARVITQRVEALTNTFWRDELDIRGECERLLSGFQKSVCLSEARKVIHDLRGAIKTPDWQKSRSWLVEKQNGQCRKCKCSLGVHRSMASCRVCGLAQCRKCSHRELLLYYPDDRLEAPDATPCMAVINVVGSPAVEPTISLLLYICGECREYICQQQKQRIDWLCDTKVETWLSNGKTQANRTHLDSLSAKFAAYEKHFKDLKSLQHK</sequence>
<proteinExistence type="predicted"/>
<reference evidence="7" key="1">
    <citation type="submission" date="2022-11" db="EMBL/GenBank/DDBJ databases">
        <title>Centuries of genome instability and evolution in soft-shell clam transmissible cancer (bioRxiv).</title>
        <authorList>
            <person name="Hart S.F.M."/>
            <person name="Yonemitsu M.A."/>
            <person name="Giersch R.M."/>
            <person name="Beal B.F."/>
            <person name="Arriagada G."/>
            <person name="Davis B.W."/>
            <person name="Ostrander E.A."/>
            <person name="Goff S.P."/>
            <person name="Metzger M.J."/>
        </authorList>
    </citation>
    <scope>NUCLEOTIDE SEQUENCE</scope>
    <source>
        <strain evidence="7">MELC-2E11</strain>
        <tissue evidence="7">Siphon/mantle</tissue>
    </source>
</reference>
<dbReference type="PANTHER" id="PTHR23164">
    <property type="entry name" value="EARLY ENDOSOME ANTIGEN 1"/>
    <property type="match status" value="1"/>
</dbReference>
<dbReference type="Pfam" id="PF01363">
    <property type="entry name" value="FYVE"/>
    <property type="match status" value="1"/>
</dbReference>
<dbReference type="EMBL" id="CP111015">
    <property type="protein sequence ID" value="WAR03179.1"/>
    <property type="molecule type" value="Genomic_DNA"/>
</dbReference>
<dbReference type="CDD" id="cd00065">
    <property type="entry name" value="FYVE_like_SF"/>
    <property type="match status" value="1"/>
</dbReference>
<feature type="compositionally biased region" description="Basic and acidic residues" evidence="5">
    <location>
        <begin position="53"/>
        <end position="62"/>
    </location>
</feature>
<protein>
    <submittedName>
        <fullName evidence="7">PEP7-like protein</fullName>
    </submittedName>
</protein>
<organism evidence="7 8">
    <name type="scientific">Mya arenaria</name>
    <name type="common">Soft-shell clam</name>
    <dbReference type="NCBI Taxonomy" id="6604"/>
    <lineage>
        <taxon>Eukaryota</taxon>
        <taxon>Metazoa</taxon>
        <taxon>Spiralia</taxon>
        <taxon>Lophotrochozoa</taxon>
        <taxon>Mollusca</taxon>
        <taxon>Bivalvia</taxon>
        <taxon>Autobranchia</taxon>
        <taxon>Heteroconchia</taxon>
        <taxon>Euheterodonta</taxon>
        <taxon>Imparidentia</taxon>
        <taxon>Neoheterodontei</taxon>
        <taxon>Myida</taxon>
        <taxon>Myoidea</taxon>
        <taxon>Myidae</taxon>
        <taxon>Mya</taxon>
    </lineage>
</organism>
<accession>A0ABY7E1Y1</accession>
<feature type="region of interest" description="Disordered" evidence="5">
    <location>
        <begin position="22"/>
        <end position="80"/>
    </location>
</feature>
<evidence type="ECO:0000256" key="3">
    <source>
        <dbReference type="ARBA" id="ARBA00022833"/>
    </source>
</evidence>
<keyword evidence="3" id="KW-0862">Zinc</keyword>
<keyword evidence="1" id="KW-0479">Metal-binding</keyword>
<keyword evidence="2 4" id="KW-0863">Zinc-finger</keyword>
<keyword evidence="8" id="KW-1185">Reference proteome</keyword>
<dbReference type="PANTHER" id="PTHR23164:SF30">
    <property type="entry name" value="EARLY ENDOSOME ANTIGEN 1"/>
    <property type="match status" value="1"/>
</dbReference>
<feature type="non-terminal residue" evidence="7">
    <location>
        <position position="1"/>
    </location>
</feature>
<dbReference type="InterPro" id="IPR017455">
    <property type="entry name" value="Znf_FYVE-rel"/>
</dbReference>
<dbReference type="SUPFAM" id="SSF57903">
    <property type="entry name" value="FYVE/PHD zinc finger"/>
    <property type="match status" value="2"/>
</dbReference>
<feature type="domain" description="FYVE-type" evidence="6">
    <location>
        <begin position="166"/>
        <end position="230"/>
    </location>
</feature>
<dbReference type="SMART" id="SM00064">
    <property type="entry name" value="FYVE"/>
    <property type="match status" value="1"/>
</dbReference>